<keyword evidence="3" id="KW-1185">Reference proteome</keyword>
<dbReference type="Proteomes" id="UP000830542">
    <property type="component" value="Chromosome"/>
</dbReference>
<keyword evidence="1" id="KW-0472">Membrane</keyword>
<feature type="transmembrane region" description="Helical" evidence="1">
    <location>
        <begin position="55"/>
        <end position="78"/>
    </location>
</feature>
<name>A0AAX3AQF1_HALDO</name>
<feature type="transmembrane region" description="Helical" evidence="1">
    <location>
        <begin position="12"/>
        <end position="35"/>
    </location>
</feature>
<dbReference type="AlphaFoldDB" id="A0AAX3AQF1"/>
<keyword evidence="1" id="KW-0812">Transmembrane</keyword>
<organism evidence="2 3">
    <name type="scientific">Halococcus dombrowskii</name>
    <dbReference type="NCBI Taxonomy" id="179637"/>
    <lineage>
        <taxon>Archaea</taxon>
        <taxon>Methanobacteriati</taxon>
        <taxon>Methanobacteriota</taxon>
        <taxon>Stenosarchaea group</taxon>
        <taxon>Halobacteria</taxon>
        <taxon>Halobacteriales</taxon>
        <taxon>Halococcaceae</taxon>
        <taxon>Halococcus</taxon>
    </lineage>
</organism>
<protein>
    <recommendedName>
        <fullName evidence="4">YggT family protein</fullName>
    </recommendedName>
</protein>
<sequence>MVSVSDVVEWIVFFVVVIISITIFEVAIQPVLAYIDPAFADNVISLPGRNSNTPAQVAMLVTMLIISFVEIVAIRPLVRLYFSNNN</sequence>
<dbReference type="RefSeq" id="WP_244705142.1">
    <property type="nucleotide sequence ID" value="NZ_BAAADN010000043.1"/>
</dbReference>
<proteinExistence type="predicted"/>
<evidence type="ECO:0000313" key="3">
    <source>
        <dbReference type="Proteomes" id="UP000830542"/>
    </source>
</evidence>
<accession>A0AAX3AQF1</accession>
<evidence type="ECO:0000313" key="2">
    <source>
        <dbReference type="EMBL" id="UOO96437.1"/>
    </source>
</evidence>
<reference evidence="2" key="1">
    <citation type="submission" date="2022-04" db="EMBL/GenBank/DDBJ databases">
        <title>Sequencing and genomic assembly of Halococcus dombrowskii.</title>
        <authorList>
            <person name="Lim S.W."/>
            <person name="MacLea K.S."/>
        </authorList>
    </citation>
    <scope>NUCLEOTIDE SEQUENCE</scope>
    <source>
        <strain evidence="2">H4</strain>
    </source>
</reference>
<dbReference type="EMBL" id="CP095005">
    <property type="protein sequence ID" value="UOO96437.1"/>
    <property type="molecule type" value="Genomic_DNA"/>
</dbReference>
<dbReference type="GeneID" id="71761574"/>
<dbReference type="KEGG" id="hdo:MUK72_06960"/>
<evidence type="ECO:0000256" key="1">
    <source>
        <dbReference type="SAM" id="Phobius"/>
    </source>
</evidence>
<keyword evidence="1" id="KW-1133">Transmembrane helix</keyword>
<gene>
    <name evidence="2" type="ORF">MUK72_06960</name>
</gene>
<evidence type="ECO:0008006" key="4">
    <source>
        <dbReference type="Google" id="ProtNLM"/>
    </source>
</evidence>